<name>A0A2A2KH04_9BILA</name>
<gene>
    <name evidence="1" type="ORF">WR25_07299</name>
</gene>
<accession>A0A2A2KH04</accession>
<reference evidence="1 2" key="1">
    <citation type="journal article" date="2017" name="Curr. Biol.">
        <title>Genome architecture and evolution of a unichromosomal asexual nematode.</title>
        <authorList>
            <person name="Fradin H."/>
            <person name="Zegar C."/>
            <person name="Gutwein M."/>
            <person name="Lucas J."/>
            <person name="Kovtun M."/>
            <person name="Corcoran D."/>
            <person name="Baugh L.R."/>
            <person name="Kiontke K."/>
            <person name="Gunsalus K."/>
            <person name="Fitch D.H."/>
            <person name="Piano F."/>
        </authorList>
    </citation>
    <scope>NUCLEOTIDE SEQUENCE [LARGE SCALE GENOMIC DNA]</scope>
    <source>
        <strain evidence="1">PF1309</strain>
    </source>
</reference>
<protein>
    <submittedName>
        <fullName evidence="1">Uncharacterized protein</fullName>
    </submittedName>
</protein>
<dbReference type="OrthoDB" id="6508726at2759"/>
<dbReference type="EMBL" id="LIAE01008650">
    <property type="protein sequence ID" value="PAV73133.1"/>
    <property type="molecule type" value="Genomic_DNA"/>
</dbReference>
<keyword evidence="2" id="KW-1185">Reference proteome</keyword>
<evidence type="ECO:0000313" key="1">
    <source>
        <dbReference type="EMBL" id="PAV73133.1"/>
    </source>
</evidence>
<proteinExistence type="predicted"/>
<sequence>MEDFTEYRQICANRLRRLERYKKARSFCNLEEEVNANASLQNMYNRMSTMNNTNPTPQPSCSERSEPAVFPTAFDAIREKMVS</sequence>
<dbReference type="Proteomes" id="UP000218231">
    <property type="component" value="Unassembled WGS sequence"/>
</dbReference>
<dbReference type="AlphaFoldDB" id="A0A2A2KH04"/>
<organism evidence="1 2">
    <name type="scientific">Diploscapter pachys</name>
    <dbReference type="NCBI Taxonomy" id="2018661"/>
    <lineage>
        <taxon>Eukaryota</taxon>
        <taxon>Metazoa</taxon>
        <taxon>Ecdysozoa</taxon>
        <taxon>Nematoda</taxon>
        <taxon>Chromadorea</taxon>
        <taxon>Rhabditida</taxon>
        <taxon>Rhabditina</taxon>
        <taxon>Rhabditomorpha</taxon>
        <taxon>Rhabditoidea</taxon>
        <taxon>Rhabditidae</taxon>
        <taxon>Diploscapter</taxon>
    </lineage>
</organism>
<evidence type="ECO:0000313" key="2">
    <source>
        <dbReference type="Proteomes" id="UP000218231"/>
    </source>
</evidence>
<comment type="caution">
    <text evidence="1">The sequence shown here is derived from an EMBL/GenBank/DDBJ whole genome shotgun (WGS) entry which is preliminary data.</text>
</comment>